<name>A0A656AMW9_VIBCL</name>
<dbReference type="InterPro" id="IPR016193">
    <property type="entry name" value="Cytidine_deaminase-like"/>
</dbReference>
<reference evidence="2 3" key="1">
    <citation type="submission" date="2015-07" db="EMBL/GenBank/DDBJ databases">
        <authorList>
            <consortium name="Pathogen Informatics"/>
        </authorList>
    </citation>
    <scope>NUCLEOTIDE SEQUENCE [LARGE SCALE GENOMIC DNA]</scope>
    <source>
        <strain evidence="2 3">A316</strain>
    </source>
</reference>
<dbReference type="EMBL" id="CWQY01000037">
    <property type="protein sequence ID" value="CSD21417.1"/>
    <property type="molecule type" value="Genomic_DNA"/>
</dbReference>
<dbReference type="InterPro" id="IPR002125">
    <property type="entry name" value="CMP_dCMP_dom"/>
</dbReference>
<keyword evidence="2" id="KW-0378">Hydrolase</keyword>
<evidence type="ECO:0000313" key="3">
    <source>
        <dbReference type="Proteomes" id="UP000041770"/>
    </source>
</evidence>
<dbReference type="InterPro" id="IPR013171">
    <property type="entry name" value="Cyd/dCyd_deaminase_Zn-bd"/>
</dbReference>
<protein>
    <submittedName>
        <fullName evidence="2">Cytidine deaminase</fullName>
        <ecNumber evidence="2">3.5.4.5</ecNumber>
    </submittedName>
</protein>
<dbReference type="EC" id="3.5.4.5" evidence="2"/>
<dbReference type="PROSITE" id="PS51747">
    <property type="entry name" value="CYT_DCMP_DEAMINASES_2"/>
    <property type="match status" value="1"/>
</dbReference>
<dbReference type="Proteomes" id="UP000041770">
    <property type="component" value="Unassembled WGS sequence"/>
</dbReference>
<dbReference type="CDD" id="cd01283">
    <property type="entry name" value="cytidine_deaminase"/>
    <property type="match status" value="1"/>
</dbReference>
<dbReference type="AlphaFoldDB" id="A0A656AMW9"/>
<sequence>MSPVNHGKTSDDDEELIQQALRAMNISHSPYTQNFSGVALKMRSGAIYLGAYAENAAFNPSLPPLQVALAQAMMMGESFEDIEAAALVESATGKISHLADTQATLEVINPDIPLSYLSL</sequence>
<dbReference type="Pfam" id="PF08211">
    <property type="entry name" value="dCMP_cyt_deam_2"/>
    <property type="match status" value="1"/>
</dbReference>
<dbReference type="Gene3D" id="3.40.140.10">
    <property type="entry name" value="Cytidine Deaminase, domain 2"/>
    <property type="match status" value="1"/>
</dbReference>
<dbReference type="GO" id="GO:0004126">
    <property type="term" value="F:cytidine deaminase activity"/>
    <property type="evidence" value="ECO:0007669"/>
    <property type="project" value="UniProtKB-EC"/>
</dbReference>
<dbReference type="SUPFAM" id="SSF53927">
    <property type="entry name" value="Cytidine deaminase-like"/>
    <property type="match status" value="1"/>
</dbReference>
<evidence type="ECO:0000256" key="1">
    <source>
        <dbReference type="ARBA" id="ARBA00011738"/>
    </source>
</evidence>
<proteinExistence type="predicted"/>
<organism evidence="2 3">
    <name type="scientific">Vibrio cholerae</name>
    <dbReference type="NCBI Taxonomy" id="666"/>
    <lineage>
        <taxon>Bacteria</taxon>
        <taxon>Pseudomonadati</taxon>
        <taxon>Pseudomonadota</taxon>
        <taxon>Gammaproteobacteria</taxon>
        <taxon>Vibrionales</taxon>
        <taxon>Vibrionaceae</taxon>
        <taxon>Vibrio</taxon>
    </lineage>
</organism>
<dbReference type="GO" id="GO:0008270">
    <property type="term" value="F:zinc ion binding"/>
    <property type="evidence" value="ECO:0007669"/>
    <property type="project" value="InterPro"/>
</dbReference>
<accession>A0A656AMW9</accession>
<gene>
    <name evidence="2" type="primary">cdd</name>
    <name evidence="2" type="ORF">ERS013200_03547</name>
</gene>
<comment type="subunit">
    <text evidence="1">Homodimer.</text>
</comment>
<evidence type="ECO:0000313" key="2">
    <source>
        <dbReference type="EMBL" id="CSD21417.1"/>
    </source>
</evidence>